<keyword evidence="7" id="KW-1185">Reference proteome</keyword>
<evidence type="ECO:0000313" key="7">
    <source>
        <dbReference type="Proteomes" id="UP000494165"/>
    </source>
</evidence>
<dbReference type="GO" id="GO:0005794">
    <property type="term" value="C:Golgi apparatus"/>
    <property type="evidence" value="ECO:0007669"/>
    <property type="project" value="TreeGrafter"/>
</dbReference>
<protein>
    <recommendedName>
        <fullName evidence="5">MTP large subunit lipid-binding domain-containing protein</fullName>
    </recommendedName>
</protein>
<dbReference type="GO" id="GO:0005548">
    <property type="term" value="F:phospholipid transporter activity"/>
    <property type="evidence" value="ECO:0007669"/>
    <property type="project" value="InterPro"/>
</dbReference>
<dbReference type="AlphaFoldDB" id="A0A8S1DC86"/>
<dbReference type="GO" id="GO:0016323">
    <property type="term" value="C:basolateral plasma membrane"/>
    <property type="evidence" value="ECO:0007669"/>
    <property type="project" value="TreeGrafter"/>
</dbReference>
<dbReference type="GO" id="GO:0005783">
    <property type="term" value="C:endoplasmic reticulum"/>
    <property type="evidence" value="ECO:0007669"/>
    <property type="project" value="UniProtKB-SubCell"/>
</dbReference>
<dbReference type="GO" id="GO:0008289">
    <property type="term" value="F:lipid binding"/>
    <property type="evidence" value="ECO:0007669"/>
    <property type="project" value="InterPro"/>
</dbReference>
<dbReference type="InterPro" id="IPR045811">
    <property type="entry name" value="MTP_lip-bd"/>
</dbReference>
<evidence type="ECO:0000256" key="2">
    <source>
        <dbReference type="ARBA" id="ARBA00022448"/>
    </source>
</evidence>
<dbReference type="PANTHER" id="PTHR13024">
    <property type="entry name" value="MICROSOMAL TRIGLYCERIDE TRANSFER PROTEIN, LARGE SUBUNIT"/>
    <property type="match status" value="1"/>
</dbReference>
<accession>A0A8S1DC86</accession>
<organism evidence="6 7">
    <name type="scientific">Cloeon dipterum</name>
    <dbReference type="NCBI Taxonomy" id="197152"/>
    <lineage>
        <taxon>Eukaryota</taxon>
        <taxon>Metazoa</taxon>
        <taxon>Ecdysozoa</taxon>
        <taxon>Arthropoda</taxon>
        <taxon>Hexapoda</taxon>
        <taxon>Insecta</taxon>
        <taxon>Pterygota</taxon>
        <taxon>Palaeoptera</taxon>
        <taxon>Ephemeroptera</taxon>
        <taxon>Pisciforma</taxon>
        <taxon>Baetidae</taxon>
        <taxon>Cloeon</taxon>
    </lineage>
</organism>
<feature type="domain" description="MTP large subunit lipid-binding" evidence="5">
    <location>
        <begin position="134"/>
        <end position="421"/>
    </location>
</feature>
<dbReference type="Proteomes" id="UP000494165">
    <property type="component" value="Unassembled WGS sequence"/>
</dbReference>
<keyword evidence="4" id="KW-0256">Endoplasmic reticulum</keyword>
<dbReference type="EMBL" id="CADEPI010000161">
    <property type="protein sequence ID" value="CAB3378258.1"/>
    <property type="molecule type" value="Genomic_DNA"/>
</dbReference>
<proteinExistence type="predicted"/>
<comment type="subcellular location">
    <subcellularLocation>
        <location evidence="1">Endoplasmic reticulum</location>
    </subcellularLocation>
</comment>
<sequence>MYIRALKNLGLSETIPDLIELVQTGSRKVCVTSMKAIYGMPKSAWDQKVRDLCMRVYLQLGRRYDSSARTLAIDLLLEAGVDKEELHQMLAAMNHFITKDSQEVGQYLLQRLRQVAEKRKELWQTFMSILRENETRLNNYHVLGQRGMATAFTRGFLNTASSNGSLVSTLELAGGILKRSTLDVVIEGGDDSQAIFTMGMFAGGLSSFVSSDDVAAPSEEEESANAGMELTVMGVQVRPFVFFEGQGELMGHVWSGTGSERTPAFQALMLLHDHFEQISLQNGFVAELSMTGGISFDLAGEVQLSLWNRNAHSVVEKNAGVVLQGIITVDTSFVKSMVDFNIATEPRLNLVSDVNFYNKVALCLQLRQPDMTVKHNIYKVERIPGSKHRLRKSKYKTFKVAGKTYALNQKNNEMCNELFSEE</sequence>
<dbReference type="Gene3D" id="1.25.10.20">
    <property type="entry name" value="Vitellinogen, superhelical"/>
    <property type="match status" value="1"/>
</dbReference>
<evidence type="ECO:0000313" key="6">
    <source>
        <dbReference type="EMBL" id="CAB3378258.1"/>
    </source>
</evidence>
<name>A0A8S1DC86_9INSE</name>
<dbReference type="OrthoDB" id="5865932at2759"/>
<evidence type="ECO:0000256" key="3">
    <source>
        <dbReference type="ARBA" id="ARBA00022729"/>
    </source>
</evidence>
<keyword evidence="2" id="KW-0813">Transport</keyword>
<evidence type="ECO:0000259" key="5">
    <source>
        <dbReference type="Pfam" id="PF19444"/>
    </source>
</evidence>
<comment type="caution">
    <text evidence="6">The sequence shown here is derived from an EMBL/GenBank/DDBJ whole genome shotgun (WGS) entry which is preliminary data.</text>
</comment>
<keyword evidence="3" id="KW-0732">Signal</keyword>
<dbReference type="Pfam" id="PF19444">
    <property type="entry name" value="MTP_lip_bd"/>
    <property type="match status" value="1"/>
</dbReference>
<dbReference type="PANTHER" id="PTHR13024:SF0">
    <property type="entry name" value="MICROSOMAL TRIACYLGLYCEROL TRANSFER PROTEIN"/>
    <property type="match status" value="1"/>
</dbReference>
<evidence type="ECO:0000256" key="1">
    <source>
        <dbReference type="ARBA" id="ARBA00004240"/>
    </source>
</evidence>
<dbReference type="InterPro" id="IPR011030">
    <property type="entry name" value="Lipovitellin_superhlx_dom"/>
</dbReference>
<dbReference type="InterPro" id="IPR039988">
    <property type="entry name" value="MTTP"/>
</dbReference>
<evidence type="ECO:0000256" key="4">
    <source>
        <dbReference type="ARBA" id="ARBA00022824"/>
    </source>
</evidence>
<reference evidence="6 7" key="1">
    <citation type="submission" date="2020-04" db="EMBL/GenBank/DDBJ databases">
        <authorList>
            <person name="Alioto T."/>
            <person name="Alioto T."/>
            <person name="Gomez Garrido J."/>
        </authorList>
    </citation>
    <scope>NUCLEOTIDE SEQUENCE [LARGE SCALE GENOMIC DNA]</scope>
</reference>
<dbReference type="GO" id="GO:0042157">
    <property type="term" value="P:lipoprotein metabolic process"/>
    <property type="evidence" value="ECO:0007669"/>
    <property type="project" value="TreeGrafter"/>
</dbReference>
<dbReference type="SUPFAM" id="SSF48431">
    <property type="entry name" value="Lipovitellin-phosvitin complex, superhelical domain"/>
    <property type="match status" value="1"/>
</dbReference>
<gene>
    <name evidence="6" type="ORF">CLODIP_2_CD11242</name>
</gene>